<dbReference type="GO" id="GO:0005886">
    <property type="term" value="C:plasma membrane"/>
    <property type="evidence" value="ECO:0007669"/>
    <property type="project" value="TreeGrafter"/>
</dbReference>
<comment type="caution">
    <text evidence="5">The sequence shown here is derived from an EMBL/GenBank/DDBJ whole genome shotgun (WGS) entry which is preliminary data.</text>
</comment>
<dbReference type="SUPFAM" id="SSF52540">
    <property type="entry name" value="P-loop containing nucleoside triphosphate hydrolases"/>
    <property type="match status" value="1"/>
</dbReference>
<dbReference type="SMART" id="SM00382">
    <property type="entry name" value="AAA"/>
    <property type="match status" value="1"/>
</dbReference>
<dbReference type="PANTHER" id="PTHR30258:SF2">
    <property type="entry name" value="COMG OPERON PROTEIN 1"/>
    <property type="match status" value="1"/>
</dbReference>
<dbReference type="Gene3D" id="3.30.450.90">
    <property type="match status" value="1"/>
</dbReference>
<keyword evidence="3" id="KW-0067">ATP-binding</keyword>
<evidence type="ECO:0000256" key="2">
    <source>
        <dbReference type="ARBA" id="ARBA00022741"/>
    </source>
</evidence>
<accession>A0A2L2XER7</accession>
<evidence type="ECO:0000259" key="4">
    <source>
        <dbReference type="PROSITE" id="PS00662"/>
    </source>
</evidence>
<dbReference type="InterPro" id="IPR003593">
    <property type="entry name" value="AAA+_ATPase"/>
</dbReference>
<reference evidence="6" key="1">
    <citation type="submission" date="2018-02" db="EMBL/GenBank/DDBJ databases">
        <title>Genome sequence of Desulfocucumis palustris strain NAW-5.</title>
        <authorList>
            <person name="Watanabe M."/>
            <person name="Kojima H."/>
            <person name="Fukui M."/>
        </authorList>
    </citation>
    <scope>NUCLEOTIDE SEQUENCE [LARGE SCALE GENOMIC DNA]</scope>
    <source>
        <strain evidence="6">NAW-5</strain>
    </source>
</reference>
<sequence>MAGEYFFEKTEIDLGESPEFSLLPDIHQFRPGDADMSGLFNFIVNGALGARATDVHLEPGPRGLKIRFRIDGLLLEAGVLAGETSLPLVSAVKIISGMDIAQSRLPQDGRATISYRERRIDLRVSTQPTIEGERVVIRLLDRHGPLLELDRLGFSAGNMKKIRRMMSGNGLLLITGPTGSGKTTTMYAMLKSLRNGHSNIMTVEDPVEYVLEGVNQTQVNTRAGLDFTVGLRAVLRQDPDIIMVGEIRDRETADLAVRAAGTGHLVLSTLHTGDAAGALTRLLEMGIEPYRVSSSLIGAVAQRLCRVRCGRCAVASGDCQNPEPAGGCPDCGGTGYRGLVGIQEVLLVDDPVRELLAKGVSSREISKAAMDRGMATLFGDGMEKVERGLTTAREVRRVTGRE</sequence>
<keyword evidence="6" id="KW-1185">Reference proteome</keyword>
<evidence type="ECO:0000256" key="1">
    <source>
        <dbReference type="ARBA" id="ARBA00006611"/>
    </source>
</evidence>
<dbReference type="Gene3D" id="3.40.50.300">
    <property type="entry name" value="P-loop containing nucleotide triphosphate hydrolases"/>
    <property type="match status" value="1"/>
</dbReference>
<dbReference type="RefSeq" id="WP_104372492.1">
    <property type="nucleotide sequence ID" value="NZ_BFAV01000130.1"/>
</dbReference>
<dbReference type="InterPro" id="IPR027417">
    <property type="entry name" value="P-loop_NTPase"/>
</dbReference>
<dbReference type="Proteomes" id="UP000239549">
    <property type="component" value="Unassembled WGS sequence"/>
</dbReference>
<evidence type="ECO:0000313" key="6">
    <source>
        <dbReference type="Proteomes" id="UP000239549"/>
    </source>
</evidence>
<gene>
    <name evidence="5" type="ORF">DCCM_3315</name>
</gene>
<keyword evidence="2" id="KW-0547">Nucleotide-binding</keyword>
<evidence type="ECO:0000313" key="5">
    <source>
        <dbReference type="EMBL" id="GBF34203.1"/>
    </source>
</evidence>
<name>A0A2L2XER7_9FIRM</name>
<evidence type="ECO:0000256" key="3">
    <source>
        <dbReference type="ARBA" id="ARBA00022840"/>
    </source>
</evidence>
<dbReference type="OrthoDB" id="9808272at2"/>
<dbReference type="InterPro" id="IPR001482">
    <property type="entry name" value="T2SS/T4SS_dom"/>
</dbReference>
<proteinExistence type="inferred from homology"/>
<dbReference type="AlphaFoldDB" id="A0A2L2XER7"/>
<comment type="similarity">
    <text evidence="1">Belongs to the GSP E family.</text>
</comment>
<dbReference type="PANTHER" id="PTHR30258">
    <property type="entry name" value="TYPE II SECRETION SYSTEM PROTEIN GSPE-RELATED"/>
    <property type="match status" value="1"/>
</dbReference>
<dbReference type="Pfam" id="PF00437">
    <property type="entry name" value="T2SSE"/>
    <property type="match status" value="1"/>
</dbReference>
<dbReference type="CDD" id="cd01129">
    <property type="entry name" value="PulE-GspE-like"/>
    <property type="match status" value="1"/>
</dbReference>
<dbReference type="GO" id="GO:0016887">
    <property type="term" value="F:ATP hydrolysis activity"/>
    <property type="evidence" value="ECO:0007669"/>
    <property type="project" value="TreeGrafter"/>
</dbReference>
<feature type="domain" description="Bacterial type II secretion system protein E" evidence="4">
    <location>
        <begin position="235"/>
        <end position="249"/>
    </location>
</feature>
<organism evidence="5 6">
    <name type="scientific">Desulfocucumis palustris</name>
    <dbReference type="NCBI Taxonomy" id="1898651"/>
    <lineage>
        <taxon>Bacteria</taxon>
        <taxon>Bacillati</taxon>
        <taxon>Bacillota</taxon>
        <taxon>Clostridia</taxon>
        <taxon>Eubacteriales</taxon>
        <taxon>Desulfocucumaceae</taxon>
        <taxon>Desulfocucumis</taxon>
    </lineage>
</organism>
<protein>
    <submittedName>
        <fullName evidence="5">Type IV fimbrial assembly ATPase</fullName>
    </submittedName>
</protein>
<dbReference type="PROSITE" id="PS00662">
    <property type="entry name" value="T2SP_E"/>
    <property type="match status" value="1"/>
</dbReference>
<dbReference type="GO" id="GO:0005524">
    <property type="term" value="F:ATP binding"/>
    <property type="evidence" value="ECO:0007669"/>
    <property type="project" value="UniProtKB-KW"/>
</dbReference>
<dbReference type="EMBL" id="BFAV01000130">
    <property type="protein sequence ID" value="GBF34203.1"/>
    <property type="molecule type" value="Genomic_DNA"/>
</dbReference>